<dbReference type="EMBL" id="RJJR01000008">
    <property type="protein sequence ID" value="RNI36136.1"/>
    <property type="molecule type" value="Genomic_DNA"/>
</dbReference>
<organism evidence="1 2">
    <name type="scientific">Hanamia caeni</name>
    <dbReference type="NCBI Taxonomy" id="2294116"/>
    <lineage>
        <taxon>Bacteria</taxon>
        <taxon>Pseudomonadati</taxon>
        <taxon>Bacteroidota</taxon>
        <taxon>Chitinophagia</taxon>
        <taxon>Chitinophagales</taxon>
        <taxon>Chitinophagaceae</taxon>
        <taxon>Hanamia</taxon>
    </lineage>
</organism>
<comment type="caution">
    <text evidence="1">The sequence shown here is derived from an EMBL/GenBank/DDBJ whole genome shotgun (WGS) entry which is preliminary data.</text>
</comment>
<dbReference type="Proteomes" id="UP000267223">
    <property type="component" value="Unassembled WGS sequence"/>
</dbReference>
<sequence>MESIIEHPERYPKKKSNFRQIALRTFPFIIIYTFYKKEGIIIINSIFHTSRNPRKKYRRK</sequence>
<dbReference type="InterPro" id="IPR035093">
    <property type="entry name" value="RelE/ParE_toxin_dom_sf"/>
</dbReference>
<dbReference type="AlphaFoldDB" id="A0A3M9NEE4"/>
<evidence type="ECO:0000313" key="2">
    <source>
        <dbReference type="Proteomes" id="UP000267223"/>
    </source>
</evidence>
<dbReference type="Gene3D" id="3.30.2310.20">
    <property type="entry name" value="RelE-like"/>
    <property type="match status" value="1"/>
</dbReference>
<keyword evidence="2" id="KW-1185">Reference proteome</keyword>
<evidence type="ECO:0000313" key="1">
    <source>
        <dbReference type="EMBL" id="RNI36136.1"/>
    </source>
</evidence>
<accession>A0A3M9NEE4</accession>
<proteinExistence type="predicted"/>
<reference evidence="1 2" key="1">
    <citation type="submission" date="2018-11" db="EMBL/GenBank/DDBJ databases">
        <title>Draft genome sequence of Ferruginibacter sp. BO-59.</title>
        <authorList>
            <person name="Im W.T."/>
        </authorList>
    </citation>
    <scope>NUCLEOTIDE SEQUENCE [LARGE SCALE GENOMIC DNA]</scope>
    <source>
        <strain evidence="1 2">BO-59</strain>
    </source>
</reference>
<dbReference type="OrthoDB" id="595476at2"/>
<protein>
    <submittedName>
        <fullName evidence="1">Uncharacterized protein</fullName>
    </submittedName>
</protein>
<gene>
    <name evidence="1" type="ORF">EFY79_10625</name>
</gene>
<name>A0A3M9NEE4_9BACT</name>